<evidence type="ECO:0000313" key="1">
    <source>
        <dbReference type="EMBL" id="KAK4026466.1"/>
    </source>
</evidence>
<proteinExistence type="predicted"/>
<evidence type="ECO:0000313" key="2">
    <source>
        <dbReference type="Proteomes" id="UP001234178"/>
    </source>
</evidence>
<comment type="caution">
    <text evidence="1">The sequence shown here is derived from an EMBL/GenBank/DDBJ whole genome shotgun (WGS) entry which is preliminary data.</text>
</comment>
<protein>
    <submittedName>
        <fullName evidence="1">Uncharacterized protein</fullName>
    </submittedName>
</protein>
<keyword evidence="2" id="KW-1185">Reference proteome</keyword>
<reference evidence="1 2" key="1">
    <citation type="journal article" date="2023" name="Nucleic Acids Res.">
        <title>The hologenome of Daphnia magna reveals possible DNA methylation and microbiome-mediated evolution of the host genome.</title>
        <authorList>
            <person name="Chaturvedi A."/>
            <person name="Li X."/>
            <person name="Dhandapani V."/>
            <person name="Marshall H."/>
            <person name="Kissane S."/>
            <person name="Cuenca-Cambronero M."/>
            <person name="Asole G."/>
            <person name="Calvet F."/>
            <person name="Ruiz-Romero M."/>
            <person name="Marangio P."/>
            <person name="Guigo R."/>
            <person name="Rago D."/>
            <person name="Mirbahai L."/>
            <person name="Eastwood N."/>
            <person name="Colbourne J.K."/>
            <person name="Zhou J."/>
            <person name="Mallon E."/>
            <person name="Orsini L."/>
        </authorList>
    </citation>
    <scope>NUCLEOTIDE SEQUENCE [LARGE SCALE GENOMIC DNA]</scope>
    <source>
        <strain evidence="1">LRV0_1</strain>
    </source>
</reference>
<gene>
    <name evidence="1" type="ORF">OUZ56_015462</name>
</gene>
<organism evidence="1 2">
    <name type="scientific">Daphnia magna</name>
    <dbReference type="NCBI Taxonomy" id="35525"/>
    <lineage>
        <taxon>Eukaryota</taxon>
        <taxon>Metazoa</taxon>
        <taxon>Ecdysozoa</taxon>
        <taxon>Arthropoda</taxon>
        <taxon>Crustacea</taxon>
        <taxon>Branchiopoda</taxon>
        <taxon>Diplostraca</taxon>
        <taxon>Cladocera</taxon>
        <taxon>Anomopoda</taxon>
        <taxon>Daphniidae</taxon>
        <taxon>Daphnia</taxon>
    </lineage>
</organism>
<sequence length="174" mass="20152">METATNIFVESFDDSDVVTQNSESQVYNVLKNLLVSSRTTIKEQSDKMWESVFWNEDNYRPDKTSKTLNEMYSKLDTENQKKMADSYQKSFKVGGKVEAKILEIFSAGGEFNKEFAEHGMTTKEDLDKFYHESKDHVVWDGEKFTPKPLVLSRINLSRLQDTKILGLPSKMYHV</sequence>
<name>A0ABR0AMX3_9CRUS</name>
<accession>A0ABR0AMX3</accession>
<dbReference type="EMBL" id="JAOYFB010000038">
    <property type="protein sequence ID" value="KAK4026466.1"/>
    <property type="molecule type" value="Genomic_DNA"/>
</dbReference>
<dbReference type="Proteomes" id="UP001234178">
    <property type="component" value="Unassembled WGS sequence"/>
</dbReference>